<dbReference type="AlphaFoldDB" id="A0A645J8B9"/>
<comment type="caution">
    <text evidence="1">The sequence shown here is derived from an EMBL/GenBank/DDBJ whole genome shotgun (WGS) entry which is preliminary data.</text>
</comment>
<reference evidence="1" key="1">
    <citation type="submission" date="2019-08" db="EMBL/GenBank/DDBJ databases">
        <authorList>
            <person name="Kucharzyk K."/>
            <person name="Murdoch R.W."/>
            <person name="Higgins S."/>
            <person name="Loffler F."/>
        </authorList>
    </citation>
    <scope>NUCLEOTIDE SEQUENCE</scope>
</reference>
<dbReference type="EMBL" id="VSSQ01134391">
    <property type="protein sequence ID" value="MPN59871.1"/>
    <property type="molecule type" value="Genomic_DNA"/>
</dbReference>
<evidence type="ECO:0000313" key="1">
    <source>
        <dbReference type="EMBL" id="MPN59871.1"/>
    </source>
</evidence>
<name>A0A645J8B9_9ZZZZ</name>
<gene>
    <name evidence="1" type="ORF">SDC9_207593</name>
</gene>
<accession>A0A645J8B9</accession>
<sequence length="73" mass="7777">MCKKLLGCLLQQGFLEGSYHAVIDPVGGEIRVVKYILNVQIPVIGKALHVDEQFIACKGGTGGIGRVTIPGWA</sequence>
<protein>
    <submittedName>
        <fullName evidence="1">Uncharacterized protein</fullName>
    </submittedName>
</protein>
<organism evidence="1">
    <name type="scientific">bioreactor metagenome</name>
    <dbReference type="NCBI Taxonomy" id="1076179"/>
    <lineage>
        <taxon>unclassified sequences</taxon>
        <taxon>metagenomes</taxon>
        <taxon>ecological metagenomes</taxon>
    </lineage>
</organism>
<proteinExistence type="predicted"/>